<name>A0A373FPU3_COMTE</name>
<organism evidence="1 2">
    <name type="scientific">Comamonas testosteroni</name>
    <name type="common">Pseudomonas testosteroni</name>
    <dbReference type="NCBI Taxonomy" id="285"/>
    <lineage>
        <taxon>Bacteria</taxon>
        <taxon>Pseudomonadati</taxon>
        <taxon>Pseudomonadota</taxon>
        <taxon>Betaproteobacteria</taxon>
        <taxon>Burkholderiales</taxon>
        <taxon>Comamonadaceae</taxon>
        <taxon>Comamonas</taxon>
    </lineage>
</organism>
<evidence type="ECO:0000313" key="2">
    <source>
        <dbReference type="Proteomes" id="UP000261948"/>
    </source>
</evidence>
<dbReference type="OrthoDB" id="8906328at2"/>
<keyword evidence="2" id="KW-1185">Reference proteome</keyword>
<dbReference type="Proteomes" id="UP000261948">
    <property type="component" value="Unassembled WGS sequence"/>
</dbReference>
<accession>A0A373FPU3</accession>
<dbReference type="Pfam" id="PF11523">
    <property type="entry name" value="DUF3223"/>
    <property type="match status" value="1"/>
</dbReference>
<protein>
    <submittedName>
        <fullName evidence="1">DUF3223 domain-containing protein</fullName>
    </submittedName>
</protein>
<dbReference type="AlphaFoldDB" id="A0A373FPU3"/>
<comment type="caution">
    <text evidence="1">The sequence shown here is derived from an EMBL/GenBank/DDBJ whole genome shotgun (WGS) entry which is preliminary data.</text>
</comment>
<dbReference type="EMBL" id="QURR01000008">
    <property type="protein sequence ID" value="RGE45572.1"/>
    <property type="molecule type" value="Genomic_DNA"/>
</dbReference>
<evidence type="ECO:0000313" key="1">
    <source>
        <dbReference type="EMBL" id="RGE45572.1"/>
    </source>
</evidence>
<dbReference type="Gene3D" id="3.10.450.40">
    <property type="match status" value="1"/>
</dbReference>
<proteinExistence type="predicted"/>
<sequence length="101" mass="11459">MTSPIPVHIGDQNFASINQARICFTDILHSYPVGAPLIAEDHQRILQLLSEQQIGRMAPVQEVQVVRAQFGRNCFEVRSSKDTRQKISIMKSIKQNLLEKT</sequence>
<gene>
    <name evidence="1" type="ORF">DZC30_08230</name>
</gene>
<reference evidence="1 2" key="1">
    <citation type="submission" date="2018-08" db="EMBL/GenBank/DDBJ databases">
        <title>Comamonas testosteroni strain SWCO2.</title>
        <authorList>
            <person name="Jiang N."/>
            <person name="Zhang X.Z."/>
        </authorList>
    </citation>
    <scope>NUCLEOTIDE SEQUENCE [LARGE SCALE GENOMIC DNA]</scope>
    <source>
        <strain evidence="1 2">SWCO2</strain>
    </source>
</reference>